<feature type="compositionally biased region" description="Low complexity" evidence="1">
    <location>
        <begin position="660"/>
        <end position="677"/>
    </location>
</feature>
<feature type="compositionally biased region" description="Basic and acidic residues" evidence="1">
    <location>
        <begin position="644"/>
        <end position="654"/>
    </location>
</feature>
<dbReference type="OrthoDB" id="10418985at2759"/>
<accession>A0A1E3K9B0</accession>
<dbReference type="EMBL" id="MEKH01000003">
    <property type="protein sequence ID" value="ODO09720.1"/>
    <property type="molecule type" value="Genomic_DNA"/>
</dbReference>
<protein>
    <submittedName>
        <fullName evidence="2">Uncharacterized protein</fullName>
    </submittedName>
</protein>
<evidence type="ECO:0000256" key="1">
    <source>
        <dbReference type="SAM" id="MobiDB-lite"/>
    </source>
</evidence>
<gene>
    <name evidence="2" type="ORF">I350_01936</name>
</gene>
<feature type="region of interest" description="Disordered" evidence="1">
    <location>
        <begin position="473"/>
        <end position="533"/>
    </location>
</feature>
<sequence>MPSATLESIQVSSDKIKSHLAKDRTAPGQKRLLKWTKGRKLVDDSLQSVDPLPSEKTLELAEWIEDDLPLATAAIPASLKLTWSHSVMDQVLAAISTVDPSKTKPQALLLTAEDARGPLGVLKRAERLMTGLTSFILTEDLLDGRGQPAKLANVTQLLCSVLELGAEGRFAGPLLHLYIGELLLQLSDNDACRQLLTDQNTLGFTKLGQLLFTSQSSTLSSSLLRLIHSLLPEHIKGSGKASARAKCCKEVIVKQGWSLEVAKEGLVAIGRMEKDLEPRHLAKLINIFSKESSLVRPVAFTLTSMSIDGDDQAAEDDAIEAFDKGNMLLYIDSWGWRFELGGKLGSDVCFSYSHQDVRSANISTYDKESATHELIATSLLGDTTTIKFKSPSAALKSHIDLCAPRRISTPDPAETPSAAVKDLVKPYPKSVKSGKIIAPAKKVEEMKRKQLFSSMGGARGGTTITSDAEDVFSGVEDGPMPKGNRVAPVSSLSGGEKDAQGVRVKVEKQAEPKKEKVPVPFKSEEQEDSESEDEIFVNLRFISSTPKNAIAKTYGSKPSSRRPMLVKSPILDDPSPKSGAITATPDKRAPKVMKSTKKSFTLPTLTPGGEKESQQTRRLKAKSSTLAGEIKIGREATPGSLRDGSVESHTDKQVGRTPKAKSTVVSEKSKKAASSSVDTEHDDGDSSGENEKSPSIPTARPKTLQSAGTDEASPSAVKAGIVKSKKRKTKVAALEESESEAEAPLAKTRRSKSSVKPQIADSPTSETEAEAPSISPNPRRSKRSIPQDYPRADPDEGSSSDIGDVSPRTKRRIESSDEEVEAPPKKGKKIREEVVNEPTMEEGNKDESSTLKPKTKQRAKATLDKKPRPRASTTSKVDATVPSVADKTRRSSRRVSHTREPTLDLITASEEDEADGSASNDIQKKDTDISFEDLNAEEENHPATTIKAWASDAETARGVAPRRSIKSSAVTKRSFKSSPKRKRIPSLSLESSDSIPDSGFELNPIESSATSSDDGREEPSPKVAKVKIGSVKKSIAKNGRTKEVEKKTGAKENLKKDRSASVNTTGKAKKGGEKQDFSGSKMAKEFSAALKKNAGNTRARAR</sequence>
<dbReference type="Proteomes" id="UP000095149">
    <property type="component" value="Unassembled WGS sequence"/>
</dbReference>
<evidence type="ECO:0000313" key="2">
    <source>
        <dbReference type="EMBL" id="ODO09720.1"/>
    </source>
</evidence>
<feature type="compositionally biased region" description="Basic residues" evidence="1">
    <location>
        <begin position="973"/>
        <end position="984"/>
    </location>
</feature>
<dbReference type="AlphaFoldDB" id="A0A1E3K9B0"/>
<reference evidence="2 3" key="1">
    <citation type="submission" date="2016-06" db="EMBL/GenBank/DDBJ databases">
        <title>Evolution of pathogenesis and genome organization in the Tremellales.</title>
        <authorList>
            <person name="Cuomo C."/>
            <person name="Litvintseva A."/>
            <person name="Heitman J."/>
            <person name="Chen Y."/>
            <person name="Sun S."/>
            <person name="Springer D."/>
            <person name="Dromer F."/>
            <person name="Young S."/>
            <person name="Zeng Q."/>
            <person name="Chapman S."/>
            <person name="Gujja S."/>
            <person name="Saif S."/>
            <person name="Birren B."/>
        </authorList>
    </citation>
    <scope>NUCLEOTIDE SEQUENCE [LARGE SCALE GENOMIC DNA]</scope>
    <source>
        <strain evidence="2 3">CBS 6273</strain>
    </source>
</reference>
<organism evidence="2 3">
    <name type="scientific">Cryptococcus amylolentus CBS 6273</name>
    <dbReference type="NCBI Taxonomy" id="1296118"/>
    <lineage>
        <taxon>Eukaryota</taxon>
        <taxon>Fungi</taxon>
        <taxon>Dikarya</taxon>
        <taxon>Basidiomycota</taxon>
        <taxon>Agaricomycotina</taxon>
        <taxon>Tremellomycetes</taxon>
        <taxon>Tremellales</taxon>
        <taxon>Cryptococcaceae</taxon>
        <taxon>Cryptococcus</taxon>
    </lineage>
</organism>
<feature type="region of interest" description="Disordered" evidence="1">
    <location>
        <begin position="553"/>
        <end position="1102"/>
    </location>
</feature>
<name>A0A1E3K9B0_9TREE</name>
<feature type="compositionally biased region" description="Basic and acidic residues" evidence="1">
    <location>
        <begin position="1040"/>
        <end position="1059"/>
    </location>
</feature>
<comment type="caution">
    <text evidence="2">The sequence shown here is derived from an EMBL/GenBank/DDBJ whole genome shotgun (WGS) entry which is preliminary data.</text>
</comment>
<evidence type="ECO:0000313" key="3">
    <source>
        <dbReference type="Proteomes" id="UP000095149"/>
    </source>
</evidence>
<proteinExistence type="predicted"/>
<feature type="compositionally biased region" description="Basic and acidic residues" evidence="1">
    <location>
        <begin position="495"/>
        <end position="517"/>
    </location>
</feature>